<dbReference type="EMBL" id="JAAGBB010000094">
    <property type="protein sequence ID" value="MBR0669262.1"/>
    <property type="molecule type" value="Genomic_DNA"/>
</dbReference>
<keyword evidence="1" id="KW-0732">Signal</keyword>
<organism evidence="2 3">
    <name type="scientific">Plastoroseomonas hellenica</name>
    <dbReference type="NCBI Taxonomy" id="2687306"/>
    <lineage>
        <taxon>Bacteria</taxon>
        <taxon>Pseudomonadati</taxon>
        <taxon>Pseudomonadota</taxon>
        <taxon>Alphaproteobacteria</taxon>
        <taxon>Acetobacterales</taxon>
        <taxon>Acetobacteraceae</taxon>
        <taxon>Plastoroseomonas</taxon>
    </lineage>
</organism>
<accession>A0ABS5F9N5</accession>
<dbReference type="RefSeq" id="WP_211858134.1">
    <property type="nucleotide sequence ID" value="NZ_JAAGBB010000094.1"/>
</dbReference>
<reference evidence="3" key="1">
    <citation type="journal article" date="2021" name="Syst. Appl. Microbiol.">
        <title>Roseomonas hellenica sp. nov., isolated from roots of wild-growing Alkanna tinctoria.</title>
        <authorList>
            <person name="Rat A."/>
            <person name="Naranjo H.D."/>
            <person name="Lebbe L."/>
            <person name="Cnockaert M."/>
            <person name="Krigas N."/>
            <person name="Grigoriadou K."/>
            <person name="Maloupa E."/>
            <person name="Willems A."/>
        </authorList>
    </citation>
    <scope>NUCLEOTIDE SEQUENCE [LARGE SCALE GENOMIC DNA]</scope>
    <source>
        <strain evidence="3">LMG 31523</strain>
    </source>
</reference>
<name>A0ABS5F9N5_9PROT</name>
<dbReference type="Proteomes" id="UP001196870">
    <property type="component" value="Unassembled WGS sequence"/>
</dbReference>
<evidence type="ECO:0000313" key="2">
    <source>
        <dbReference type="EMBL" id="MBR0669262.1"/>
    </source>
</evidence>
<feature type="signal peptide" evidence="1">
    <location>
        <begin position="1"/>
        <end position="22"/>
    </location>
</feature>
<feature type="chain" id="PRO_5047448100" evidence="1">
    <location>
        <begin position="23"/>
        <end position="477"/>
    </location>
</feature>
<protein>
    <submittedName>
        <fullName evidence="2">Uncharacterized protein</fullName>
    </submittedName>
</protein>
<gene>
    <name evidence="2" type="ORF">GXW71_33240</name>
</gene>
<comment type="caution">
    <text evidence="2">The sequence shown here is derived from an EMBL/GenBank/DDBJ whole genome shotgun (WGS) entry which is preliminary data.</text>
</comment>
<sequence length="477" mass="51462">MGGLSARIFGMALLALPTLAQAQAPRPQNPERETLLANQSGQTIREVYAGDNAIDLLGAESIADRGTLRLRLGRGPCAVELRAIFADGSEERRRANLCEQRRVTFGDPAAPLREVLVRNATERALRELYVVPAASGPVAGTDRLSVAIAAGEEARLRLGRTRQCSFDLRAVFDDESEDVRRGVDLCRGMVVTLAEGAVPRRTLAVANIADAAIQGLYAIPETLAEEGRWGPERLGGDALGIGRSQTVTLRGQSCRWNLRVVYDDGTAEERRGADLCATPSLSFDGTGAPRPPQRRVVVVNAHRADIEELYLAPSATEDWGPDRLSEEVLARGGRREIVMRGGCEADLRIVFPDRQAAEERNRINLCQVPVIVLRPGWTLSDRLDAGPSTTPAPPAPGSTRLRNTARVPLIELYVDAPDSARGPDRLGATVLGAGETLDLMPPDGVGCRADLLAMFRDGREVRLPNTDLCGGEELNLP</sequence>
<proteinExistence type="predicted"/>
<evidence type="ECO:0000313" key="3">
    <source>
        <dbReference type="Proteomes" id="UP001196870"/>
    </source>
</evidence>
<evidence type="ECO:0000256" key="1">
    <source>
        <dbReference type="SAM" id="SignalP"/>
    </source>
</evidence>
<keyword evidence="3" id="KW-1185">Reference proteome</keyword>